<feature type="region of interest" description="Disordered" evidence="10">
    <location>
        <begin position="223"/>
        <end position="269"/>
    </location>
</feature>
<dbReference type="Proteomes" id="UP000013165">
    <property type="component" value="Unassembled WGS sequence"/>
</dbReference>
<reference evidence="12 13" key="1">
    <citation type="journal article" date="2013" name="Genome Announc.">
        <title>Genome Sequence of the Polycyclic Aromatic Hydrocarbon-Degrading Bacterium Strain Marinobacter nanhaiticus D15-8WT.</title>
        <authorList>
            <person name="Cui Z."/>
            <person name="Gao W."/>
            <person name="Li Q."/>
            <person name="Xu G."/>
            <person name="Zheng L."/>
        </authorList>
    </citation>
    <scope>NUCLEOTIDE SEQUENCE [LARGE SCALE GENOMIC DNA]</scope>
    <source>
        <strain evidence="12 13">D15-8W</strain>
    </source>
</reference>
<dbReference type="AlphaFoldDB" id="N6W1D6"/>
<name>N6W1D6_9GAMM</name>
<evidence type="ECO:0000256" key="10">
    <source>
        <dbReference type="SAM" id="MobiDB-lite"/>
    </source>
</evidence>
<dbReference type="eggNOG" id="COG4795">
    <property type="taxonomic scope" value="Bacteria"/>
</dbReference>
<evidence type="ECO:0000256" key="8">
    <source>
        <dbReference type="ARBA" id="ARBA00022989"/>
    </source>
</evidence>
<keyword evidence="8 11" id="KW-1133">Transmembrane helix</keyword>
<evidence type="ECO:0000256" key="7">
    <source>
        <dbReference type="ARBA" id="ARBA00022692"/>
    </source>
</evidence>
<gene>
    <name evidence="12" type="primary">gspJ</name>
    <name evidence="12" type="ORF">J057_21050</name>
</gene>
<dbReference type="GO" id="GO:0005886">
    <property type="term" value="C:plasma membrane"/>
    <property type="evidence" value="ECO:0007669"/>
    <property type="project" value="UniProtKB-SubCell"/>
</dbReference>
<keyword evidence="4" id="KW-1003">Cell membrane</keyword>
<keyword evidence="6" id="KW-0997">Cell inner membrane</keyword>
<dbReference type="Pfam" id="PF07963">
    <property type="entry name" value="N_methyl"/>
    <property type="match status" value="1"/>
</dbReference>
<dbReference type="PANTHER" id="PTHR39583">
    <property type="entry name" value="TYPE II SECRETION SYSTEM PROTEIN J-RELATED"/>
    <property type="match status" value="1"/>
</dbReference>
<proteinExistence type="inferred from homology"/>
<keyword evidence="13" id="KW-1185">Reference proteome</keyword>
<feature type="compositionally biased region" description="Acidic residues" evidence="10">
    <location>
        <begin position="237"/>
        <end position="248"/>
    </location>
</feature>
<dbReference type="PANTHER" id="PTHR39583:SF2">
    <property type="entry name" value="TYPE II SECRETION SYSTEM PROTEIN J"/>
    <property type="match status" value="1"/>
</dbReference>
<feature type="compositionally biased region" description="Low complexity" evidence="10">
    <location>
        <begin position="249"/>
        <end position="269"/>
    </location>
</feature>
<dbReference type="InterPro" id="IPR012902">
    <property type="entry name" value="N_methyl_site"/>
</dbReference>
<dbReference type="NCBIfam" id="TIGR02532">
    <property type="entry name" value="IV_pilin_GFxxxE"/>
    <property type="match status" value="1"/>
</dbReference>
<keyword evidence="5" id="KW-0488">Methylation</keyword>
<dbReference type="Gene3D" id="2.10.70.20">
    <property type="entry name" value="gspk-gspi-gspj complex like domains"/>
    <property type="match status" value="1"/>
</dbReference>
<comment type="caution">
    <text evidence="12">The sequence shown here is derived from an EMBL/GenBank/DDBJ whole genome shotgun (WGS) entry which is preliminary data.</text>
</comment>
<evidence type="ECO:0000313" key="12">
    <source>
        <dbReference type="EMBL" id="ENO13924.2"/>
    </source>
</evidence>
<sequence>MVITDLARRPRFHTSRQGGFTLLEVLIAVGITALVGIGVWQMINGVIRARDRVDAVAEEFAQLQRAMVVIERDFNQVVNRPIRDIYGDPRYALTSREEGIVVSLTHQGWRNPLGSRRSDLQRSTYEFTGDELHRRYWGTLDLAQDAEGRDQLLLSRVTDVQVRFMDENNNWQDEWPTAEGVQETSNSPGALVAVPLPKGVEVVIEHEQFGEVRRLFALPDFDPESAQGFISQQGGEGDAEEDEDDQASSDDQQTPDPGQDPGVGSETPQ</sequence>
<evidence type="ECO:0000256" key="6">
    <source>
        <dbReference type="ARBA" id="ARBA00022519"/>
    </source>
</evidence>
<dbReference type="NCBIfam" id="TIGR01711">
    <property type="entry name" value="gspJ"/>
    <property type="match status" value="1"/>
</dbReference>
<dbReference type="SUPFAM" id="SSF54523">
    <property type="entry name" value="Pili subunits"/>
    <property type="match status" value="1"/>
</dbReference>
<accession>N6W1D6</accession>
<evidence type="ECO:0000256" key="3">
    <source>
        <dbReference type="ARBA" id="ARBA00021539"/>
    </source>
</evidence>
<dbReference type="OrthoDB" id="9794345at2"/>
<protein>
    <recommendedName>
        <fullName evidence="3">Type II secretion system protein J</fullName>
    </recommendedName>
</protein>
<evidence type="ECO:0000256" key="5">
    <source>
        <dbReference type="ARBA" id="ARBA00022481"/>
    </source>
</evidence>
<dbReference type="InterPro" id="IPR010055">
    <property type="entry name" value="T2SS_protein-GspJ"/>
</dbReference>
<evidence type="ECO:0000256" key="1">
    <source>
        <dbReference type="ARBA" id="ARBA00004377"/>
    </source>
</evidence>
<keyword evidence="9 11" id="KW-0472">Membrane</keyword>
<evidence type="ECO:0000256" key="11">
    <source>
        <dbReference type="SAM" id="Phobius"/>
    </source>
</evidence>
<comment type="similarity">
    <text evidence="2">Belongs to the GSP J family.</text>
</comment>
<dbReference type="EMBL" id="APLQ01000014">
    <property type="protein sequence ID" value="ENO13924.2"/>
    <property type="molecule type" value="Genomic_DNA"/>
</dbReference>
<dbReference type="PATRIC" id="fig|626887.3.peg.4214"/>
<evidence type="ECO:0000256" key="4">
    <source>
        <dbReference type="ARBA" id="ARBA00022475"/>
    </source>
</evidence>
<dbReference type="GO" id="GO:0015627">
    <property type="term" value="C:type II protein secretion system complex"/>
    <property type="evidence" value="ECO:0007669"/>
    <property type="project" value="InterPro"/>
</dbReference>
<dbReference type="HOGENOM" id="CLU_093850_1_1_6"/>
<dbReference type="InterPro" id="IPR045584">
    <property type="entry name" value="Pilin-like"/>
</dbReference>
<evidence type="ECO:0000256" key="2">
    <source>
        <dbReference type="ARBA" id="ARBA00011084"/>
    </source>
</evidence>
<dbReference type="InterPro" id="IPR051621">
    <property type="entry name" value="T2SS_protein_J"/>
</dbReference>
<dbReference type="STRING" id="626887.J057_21050"/>
<keyword evidence="7 11" id="KW-0812">Transmembrane</keyword>
<dbReference type="PROSITE" id="PS00409">
    <property type="entry name" value="PROKAR_NTER_METHYL"/>
    <property type="match status" value="1"/>
</dbReference>
<dbReference type="Gene3D" id="3.10.610.10">
    <property type="entry name" value="GSPII I/J protein-like"/>
    <property type="match status" value="1"/>
</dbReference>
<evidence type="ECO:0000313" key="13">
    <source>
        <dbReference type="Proteomes" id="UP000013165"/>
    </source>
</evidence>
<dbReference type="Pfam" id="PF11612">
    <property type="entry name" value="T2SSJ"/>
    <property type="match status" value="1"/>
</dbReference>
<dbReference type="GO" id="GO:0015628">
    <property type="term" value="P:protein secretion by the type II secretion system"/>
    <property type="evidence" value="ECO:0007669"/>
    <property type="project" value="InterPro"/>
</dbReference>
<organism evidence="12 13">
    <name type="scientific">Marinobacter nanhaiticus D15-8W</name>
    <dbReference type="NCBI Taxonomy" id="626887"/>
    <lineage>
        <taxon>Bacteria</taxon>
        <taxon>Pseudomonadati</taxon>
        <taxon>Pseudomonadota</taxon>
        <taxon>Gammaproteobacteria</taxon>
        <taxon>Pseudomonadales</taxon>
        <taxon>Marinobacteraceae</taxon>
        <taxon>Marinobacter</taxon>
    </lineage>
</organism>
<feature type="transmembrane region" description="Helical" evidence="11">
    <location>
        <begin position="21"/>
        <end position="43"/>
    </location>
</feature>
<evidence type="ECO:0000256" key="9">
    <source>
        <dbReference type="ARBA" id="ARBA00023136"/>
    </source>
</evidence>
<comment type="subcellular location">
    <subcellularLocation>
        <location evidence="1">Cell inner membrane</location>
        <topology evidence="1">Single-pass membrane protein</topology>
    </subcellularLocation>
</comment>